<organism evidence="4 5">
    <name type="scientific">Candidatus Propionivibrio aalborgensis</name>
    <dbReference type="NCBI Taxonomy" id="1860101"/>
    <lineage>
        <taxon>Bacteria</taxon>
        <taxon>Pseudomonadati</taxon>
        <taxon>Pseudomonadota</taxon>
        <taxon>Betaproteobacteria</taxon>
        <taxon>Rhodocyclales</taxon>
        <taxon>Rhodocyclaceae</taxon>
        <taxon>Propionivibrio</taxon>
    </lineage>
</organism>
<protein>
    <submittedName>
        <fullName evidence="4">Uncharacterized protein</fullName>
    </submittedName>
</protein>
<keyword evidence="2" id="KW-0479">Metal-binding</keyword>
<evidence type="ECO:0000313" key="5">
    <source>
        <dbReference type="Proteomes" id="UP000199600"/>
    </source>
</evidence>
<proteinExistence type="predicted"/>
<dbReference type="GO" id="GO:0006107">
    <property type="term" value="P:oxaloacetate metabolic process"/>
    <property type="evidence" value="ECO:0007669"/>
    <property type="project" value="TreeGrafter"/>
</dbReference>
<dbReference type="GO" id="GO:0003824">
    <property type="term" value="F:catalytic activity"/>
    <property type="evidence" value="ECO:0007669"/>
    <property type="project" value="InterPro"/>
</dbReference>
<dbReference type="Proteomes" id="UP000199600">
    <property type="component" value="Unassembled WGS sequence"/>
</dbReference>
<reference evidence="4 5" key="1">
    <citation type="submission" date="2016-06" db="EMBL/GenBank/DDBJ databases">
        <authorList>
            <person name="Kjaerup R.B."/>
            <person name="Dalgaard T.S."/>
            <person name="Juul-Madsen H.R."/>
        </authorList>
    </citation>
    <scope>NUCLEOTIDE SEQUENCE [LARGE SCALE GENOMIC DNA]</scope>
    <source>
        <strain evidence="4">2</strain>
    </source>
</reference>
<evidence type="ECO:0000256" key="3">
    <source>
        <dbReference type="ARBA" id="ARBA00022842"/>
    </source>
</evidence>
<gene>
    <name evidence="4" type="ORF">PROAA_1380010</name>
</gene>
<dbReference type="PANTHER" id="PTHR32308:SF10">
    <property type="entry name" value="CITRATE LYASE SUBUNIT BETA"/>
    <property type="match status" value="1"/>
</dbReference>
<accession>A0A1A8XKG6</accession>
<dbReference type="PANTHER" id="PTHR32308">
    <property type="entry name" value="LYASE BETA SUBUNIT, PUTATIVE (AFU_ORTHOLOGUE AFUA_4G13030)-RELATED"/>
    <property type="match status" value="1"/>
</dbReference>
<keyword evidence="5" id="KW-1185">Reference proteome</keyword>
<evidence type="ECO:0000256" key="1">
    <source>
        <dbReference type="ARBA" id="ARBA00001946"/>
    </source>
</evidence>
<dbReference type="InterPro" id="IPR040442">
    <property type="entry name" value="Pyrv_kinase-like_dom_sf"/>
</dbReference>
<dbReference type="Gene3D" id="3.20.20.60">
    <property type="entry name" value="Phosphoenolpyruvate-binding domains"/>
    <property type="match status" value="1"/>
</dbReference>
<keyword evidence="3" id="KW-0460">Magnesium</keyword>
<dbReference type="SUPFAM" id="SSF51621">
    <property type="entry name" value="Phosphoenolpyruvate/pyruvate domain"/>
    <property type="match status" value="1"/>
</dbReference>
<evidence type="ECO:0000313" key="4">
    <source>
        <dbReference type="EMBL" id="SBT04897.1"/>
    </source>
</evidence>
<dbReference type="AlphaFoldDB" id="A0A1A8XKG6"/>
<comment type="cofactor">
    <cofactor evidence="1">
        <name>Mg(2+)</name>
        <dbReference type="ChEBI" id="CHEBI:18420"/>
    </cofactor>
</comment>
<sequence>MKLTLTHDEMNAYCSELHDSNAAFNIHYPADSFHRQPVHTVYGGANLFKAGFSAKLGEVALKTLETHAPTYSVFARALGMPRADTLPTDPTELANLTRALETNPELVRETKQAAWLAYTVYNRVVKKLQTEPIEDNRIDFEDGYGNRPDEEEDAHAIAAADEVAKGMSENILSPFIGIRIKTFSDECKVRSIRTLDLFLTRLAEKTGSKLPNHFIVTLPKVNTPTQVSTCVKVLEKLEAKLGFAKDSLKMEIMIETTQSIINHKGENTVPLLVAAAGGRCRSAIFGTYDYTASCNITAAHQKHTHPACDFARHVMQVSLAGTGITISDGATTSMPIGPHKAGKDDVLTSQQRYENRMVVHGAWKLHYDNIVHSLAHGYYQGWDLNPGQLPIRYAAMDAFFLSGLQDASARLNAFLNKAAQATLVGNTFDDAATGQGLLNFFLRGMACGAITEQEVLATGITLDELRSRSFVRIVNNRTKK</sequence>
<dbReference type="Pfam" id="PF22484">
    <property type="entry name" value="DUF6986"/>
    <property type="match status" value="1"/>
</dbReference>
<name>A0A1A8XKG6_9RHOO</name>
<dbReference type="InterPro" id="IPR054255">
    <property type="entry name" value="DUF6986"/>
</dbReference>
<dbReference type="EMBL" id="FLQY01000044">
    <property type="protein sequence ID" value="SBT04897.1"/>
    <property type="molecule type" value="Genomic_DNA"/>
</dbReference>
<dbReference type="GO" id="GO:0000287">
    <property type="term" value="F:magnesium ion binding"/>
    <property type="evidence" value="ECO:0007669"/>
    <property type="project" value="TreeGrafter"/>
</dbReference>
<evidence type="ECO:0000256" key="2">
    <source>
        <dbReference type="ARBA" id="ARBA00022723"/>
    </source>
</evidence>
<dbReference type="InterPro" id="IPR015813">
    <property type="entry name" value="Pyrv/PenolPyrv_kinase-like_dom"/>
</dbReference>
<dbReference type="RefSeq" id="WP_186409975.1">
    <property type="nucleotide sequence ID" value="NZ_FLQY01000044.1"/>
</dbReference>